<dbReference type="Proteomes" id="UP001500635">
    <property type="component" value="Unassembled WGS sequence"/>
</dbReference>
<keyword evidence="4" id="KW-1185">Reference proteome</keyword>
<comment type="caution">
    <text evidence="3">The sequence shown here is derived from an EMBL/GenBank/DDBJ whole genome shotgun (WGS) entry which is preliminary data.</text>
</comment>
<evidence type="ECO:0000259" key="2">
    <source>
        <dbReference type="Pfam" id="PF09278"/>
    </source>
</evidence>
<dbReference type="Gene3D" id="1.10.1660.10">
    <property type="match status" value="1"/>
</dbReference>
<proteinExistence type="predicted"/>
<dbReference type="InterPro" id="IPR015358">
    <property type="entry name" value="Tscrpt_reg_MerR_DNA-bd"/>
</dbReference>
<dbReference type="EMBL" id="BAABFR010000092">
    <property type="protein sequence ID" value="GAA4401866.1"/>
    <property type="molecule type" value="Genomic_DNA"/>
</dbReference>
<evidence type="ECO:0000313" key="4">
    <source>
        <dbReference type="Proteomes" id="UP001500635"/>
    </source>
</evidence>
<evidence type="ECO:0000313" key="3">
    <source>
        <dbReference type="EMBL" id="GAA4401866.1"/>
    </source>
</evidence>
<protein>
    <recommendedName>
        <fullName evidence="2">Transcription regulator MerR DNA binding domain-containing protein</fullName>
    </recommendedName>
</protein>
<dbReference type="Pfam" id="PF09278">
    <property type="entry name" value="MerR-DNA-bind"/>
    <property type="match status" value="1"/>
</dbReference>
<accession>A0ABP8K7W6</accession>
<dbReference type="InterPro" id="IPR009061">
    <property type="entry name" value="DNA-bd_dom_put_sf"/>
</dbReference>
<dbReference type="RefSeq" id="WP_385923800.1">
    <property type="nucleotide sequence ID" value="NZ_BAABFR010000092.1"/>
</dbReference>
<sequence>MSLDEIAAVLAGPEHSRGWRQIVAERRKALDTQIEQMTTARDYLDHLLTCPRQHSLDGCPEFEHAIQQPVTSGGSRSERERRPGHAGGLADHDGPG</sequence>
<organism evidence="3 4">
    <name type="scientific">Tsukamurella soli</name>
    <dbReference type="NCBI Taxonomy" id="644556"/>
    <lineage>
        <taxon>Bacteria</taxon>
        <taxon>Bacillati</taxon>
        <taxon>Actinomycetota</taxon>
        <taxon>Actinomycetes</taxon>
        <taxon>Mycobacteriales</taxon>
        <taxon>Tsukamurellaceae</taxon>
        <taxon>Tsukamurella</taxon>
    </lineage>
</organism>
<evidence type="ECO:0000256" key="1">
    <source>
        <dbReference type="SAM" id="MobiDB-lite"/>
    </source>
</evidence>
<gene>
    <name evidence="3" type="ORF">GCM10023147_41900</name>
</gene>
<feature type="region of interest" description="Disordered" evidence="1">
    <location>
        <begin position="63"/>
        <end position="96"/>
    </location>
</feature>
<feature type="domain" description="Transcription regulator MerR DNA binding" evidence="2">
    <location>
        <begin position="1"/>
        <end position="47"/>
    </location>
</feature>
<name>A0ABP8K7W6_9ACTN</name>
<dbReference type="SUPFAM" id="SSF46955">
    <property type="entry name" value="Putative DNA-binding domain"/>
    <property type="match status" value="1"/>
</dbReference>
<reference evidence="4" key="1">
    <citation type="journal article" date="2019" name="Int. J. Syst. Evol. Microbiol.">
        <title>The Global Catalogue of Microorganisms (GCM) 10K type strain sequencing project: providing services to taxonomists for standard genome sequencing and annotation.</title>
        <authorList>
            <consortium name="The Broad Institute Genomics Platform"/>
            <consortium name="The Broad Institute Genome Sequencing Center for Infectious Disease"/>
            <person name="Wu L."/>
            <person name="Ma J."/>
        </authorList>
    </citation>
    <scope>NUCLEOTIDE SEQUENCE [LARGE SCALE GENOMIC DNA]</scope>
    <source>
        <strain evidence="4">JCM 17688</strain>
    </source>
</reference>